<dbReference type="InterPro" id="IPR010760">
    <property type="entry name" value="DNA-repair_Swi5"/>
</dbReference>
<comment type="similarity">
    <text evidence="1">Belongs to the SWI5/SAE3 family.</text>
</comment>
<dbReference type="GO" id="GO:0032259">
    <property type="term" value="P:methylation"/>
    <property type="evidence" value="ECO:0007669"/>
    <property type="project" value="UniProtKB-KW"/>
</dbReference>
<evidence type="ECO:0000256" key="3">
    <source>
        <dbReference type="ARBA" id="ARBA00023204"/>
    </source>
</evidence>
<dbReference type="PANTHER" id="PTHR43591">
    <property type="entry name" value="METHYLTRANSFERASE"/>
    <property type="match status" value="1"/>
</dbReference>
<feature type="coiled-coil region" evidence="4">
    <location>
        <begin position="268"/>
        <end position="295"/>
    </location>
</feature>
<evidence type="ECO:0000313" key="6">
    <source>
        <dbReference type="EMBL" id="KAJ7735704.1"/>
    </source>
</evidence>
<dbReference type="GO" id="GO:0008168">
    <property type="term" value="F:methyltransferase activity"/>
    <property type="evidence" value="ECO:0007669"/>
    <property type="project" value="UniProtKB-KW"/>
</dbReference>
<dbReference type="Gene3D" id="3.40.50.150">
    <property type="entry name" value="Vaccinia Virus protein VP39"/>
    <property type="match status" value="1"/>
</dbReference>
<evidence type="ECO:0000313" key="7">
    <source>
        <dbReference type="Proteomes" id="UP001215598"/>
    </source>
</evidence>
<gene>
    <name evidence="6" type="ORF">B0H16DRAFT_1466971</name>
</gene>
<dbReference type="PANTHER" id="PTHR43591:SF24">
    <property type="entry name" value="2-METHOXY-6-POLYPRENYL-1,4-BENZOQUINOL METHYLASE, MITOCHONDRIAL"/>
    <property type="match status" value="1"/>
</dbReference>
<dbReference type="AlphaFoldDB" id="A0AAD7I5U0"/>
<dbReference type="InterPro" id="IPR029063">
    <property type="entry name" value="SAM-dependent_MTases_sf"/>
</dbReference>
<dbReference type="GO" id="GO:0006281">
    <property type="term" value="P:DNA repair"/>
    <property type="evidence" value="ECO:0007669"/>
    <property type="project" value="UniProtKB-KW"/>
</dbReference>
<accession>A0AAD7I5U0</accession>
<keyword evidence="4" id="KW-0175">Coiled coil</keyword>
<organism evidence="6 7">
    <name type="scientific">Mycena metata</name>
    <dbReference type="NCBI Taxonomy" id="1033252"/>
    <lineage>
        <taxon>Eukaryota</taxon>
        <taxon>Fungi</taxon>
        <taxon>Dikarya</taxon>
        <taxon>Basidiomycota</taxon>
        <taxon>Agaricomycotina</taxon>
        <taxon>Agaricomycetes</taxon>
        <taxon>Agaricomycetidae</taxon>
        <taxon>Agaricales</taxon>
        <taxon>Marasmiineae</taxon>
        <taxon>Mycenaceae</taxon>
        <taxon>Mycena</taxon>
    </lineage>
</organism>
<feature type="domain" description="Methyltransferase" evidence="5">
    <location>
        <begin position="35"/>
        <end position="154"/>
    </location>
</feature>
<proteinExistence type="inferred from homology"/>
<keyword evidence="6" id="KW-0808">Transferase</keyword>
<dbReference type="EMBL" id="JARKIB010000125">
    <property type="protein sequence ID" value="KAJ7735704.1"/>
    <property type="molecule type" value="Genomic_DNA"/>
</dbReference>
<keyword evidence="3" id="KW-0234">DNA repair</keyword>
<evidence type="ECO:0000256" key="4">
    <source>
        <dbReference type="SAM" id="Coils"/>
    </source>
</evidence>
<keyword evidence="7" id="KW-1185">Reference proteome</keyword>
<dbReference type="Gene3D" id="1.20.5.170">
    <property type="match status" value="1"/>
</dbReference>
<dbReference type="Pfam" id="PF07061">
    <property type="entry name" value="Swi5"/>
    <property type="match status" value="1"/>
</dbReference>
<reference evidence="6" key="1">
    <citation type="submission" date="2023-03" db="EMBL/GenBank/DDBJ databases">
        <title>Massive genome expansion in bonnet fungi (Mycena s.s.) driven by repeated elements and novel gene families across ecological guilds.</title>
        <authorList>
            <consortium name="Lawrence Berkeley National Laboratory"/>
            <person name="Harder C.B."/>
            <person name="Miyauchi S."/>
            <person name="Viragh M."/>
            <person name="Kuo A."/>
            <person name="Thoen E."/>
            <person name="Andreopoulos B."/>
            <person name="Lu D."/>
            <person name="Skrede I."/>
            <person name="Drula E."/>
            <person name="Henrissat B."/>
            <person name="Morin E."/>
            <person name="Kohler A."/>
            <person name="Barry K."/>
            <person name="LaButti K."/>
            <person name="Morin E."/>
            <person name="Salamov A."/>
            <person name="Lipzen A."/>
            <person name="Mereny Z."/>
            <person name="Hegedus B."/>
            <person name="Baldrian P."/>
            <person name="Stursova M."/>
            <person name="Weitz H."/>
            <person name="Taylor A."/>
            <person name="Grigoriev I.V."/>
            <person name="Nagy L.G."/>
            <person name="Martin F."/>
            <person name="Kauserud H."/>
        </authorList>
    </citation>
    <scope>NUCLEOTIDE SEQUENCE</scope>
    <source>
        <strain evidence="6">CBHHK182m</strain>
    </source>
</reference>
<evidence type="ECO:0000256" key="1">
    <source>
        <dbReference type="ARBA" id="ARBA00008060"/>
    </source>
</evidence>
<dbReference type="Proteomes" id="UP001215598">
    <property type="component" value="Unassembled WGS sequence"/>
</dbReference>
<keyword evidence="6" id="KW-0489">Methyltransferase</keyword>
<protein>
    <submittedName>
        <fullName evidence="6">S-adenosyl-L-methionine-dependent methyltransferase</fullName>
    </submittedName>
</protein>
<evidence type="ECO:0000256" key="2">
    <source>
        <dbReference type="ARBA" id="ARBA00022763"/>
    </source>
</evidence>
<comment type="caution">
    <text evidence="6">The sequence shown here is derived from an EMBL/GenBank/DDBJ whole genome shotgun (WGS) entry which is preliminary data.</text>
</comment>
<dbReference type="SUPFAM" id="SSF53335">
    <property type="entry name" value="S-adenosyl-L-methionine-dependent methyltransferases"/>
    <property type="match status" value="1"/>
</dbReference>
<evidence type="ECO:0000259" key="5">
    <source>
        <dbReference type="Pfam" id="PF13847"/>
    </source>
</evidence>
<name>A0AAD7I5U0_9AGAR</name>
<dbReference type="CDD" id="cd02440">
    <property type="entry name" value="AdoMet_MTases"/>
    <property type="match status" value="1"/>
</dbReference>
<dbReference type="InterPro" id="IPR025714">
    <property type="entry name" value="Methyltranfer_dom"/>
</dbReference>
<keyword evidence="2" id="KW-0227">DNA damage</keyword>
<sequence>MTAQYTHGHHDSVLRSHSWRTAQNSCAYLLSSLTPTMHILDVGCGPGTITASLARLVPLGHVTGIELSASDVLQNARAHAAAQGVANITYALDDVLALSFPDASFDVVHAHQVLQHLSDPILALKEMLRVAKPGGIVAARNTDFAAMTWFPESEGISLWHKTHQQVVRSNGGEPDAGRRMLSWALAAGVPKAQITATASAWCYSTPAEIAWWASTWEERVLSSEFATSALERGFATQADLAAMSQGWKTWGAQPDAWFGHLHGEIVCRKKQEARVAALQAEVESLEKELGTHEDAEAIVKKHIKLLHRYNEAKDAAQILIGRLATLKETTVKQIHDELDLRHSD</sequence>
<dbReference type="Pfam" id="PF13847">
    <property type="entry name" value="Methyltransf_31"/>
    <property type="match status" value="1"/>
</dbReference>